<dbReference type="EMBL" id="MTYJ01000207">
    <property type="protein sequence ID" value="OWA50891.1"/>
    <property type="molecule type" value="Genomic_DNA"/>
</dbReference>
<keyword evidence="4" id="KW-0472">Membrane</keyword>
<evidence type="ECO:0000256" key="3">
    <source>
        <dbReference type="ARBA" id="ARBA00022729"/>
    </source>
</evidence>
<dbReference type="InterPro" id="IPR016017">
    <property type="entry name" value="GDNF/GAS1"/>
</dbReference>
<organism evidence="7 8">
    <name type="scientific">Hypsibius exemplaris</name>
    <name type="common">Freshwater tardigrade</name>
    <dbReference type="NCBI Taxonomy" id="2072580"/>
    <lineage>
        <taxon>Eukaryota</taxon>
        <taxon>Metazoa</taxon>
        <taxon>Ecdysozoa</taxon>
        <taxon>Tardigrada</taxon>
        <taxon>Eutardigrada</taxon>
        <taxon>Parachela</taxon>
        <taxon>Hypsibioidea</taxon>
        <taxon>Hypsibiidae</taxon>
        <taxon>Hypsibius</taxon>
    </lineage>
</organism>
<comment type="subcellular location">
    <subcellularLocation>
        <location evidence="1">Cell membrane</location>
    </subcellularLocation>
</comment>
<dbReference type="GO" id="GO:0051726">
    <property type="term" value="P:regulation of cell cycle"/>
    <property type="evidence" value="ECO:0007669"/>
    <property type="project" value="InterPro"/>
</dbReference>
<comment type="caution">
    <text evidence="7">The sequence shown here is derived from an EMBL/GenBank/DDBJ whole genome shotgun (WGS) entry which is preliminary data.</text>
</comment>
<protein>
    <recommendedName>
        <fullName evidence="6">GDNF/GAS1 domain-containing protein</fullName>
    </recommendedName>
</protein>
<dbReference type="Proteomes" id="UP000192578">
    <property type="component" value="Unassembled WGS sequence"/>
</dbReference>
<evidence type="ECO:0000256" key="4">
    <source>
        <dbReference type="ARBA" id="ARBA00023136"/>
    </source>
</evidence>
<evidence type="ECO:0000256" key="2">
    <source>
        <dbReference type="ARBA" id="ARBA00022475"/>
    </source>
</evidence>
<keyword evidence="2" id="KW-1003">Cell membrane</keyword>
<evidence type="ECO:0000256" key="1">
    <source>
        <dbReference type="ARBA" id="ARBA00004236"/>
    </source>
</evidence>
<feature type="domain" description="GDNF/GAS1" evidence="6">
    <location>
        <begin position="114"/>
        <end position="179"/>
    </location>
</feature>
<dbReference type="PANTHER" id="PTHR16840:SF3">
    <property type="entry name" value="GROWTH ARREST-SPECIFIC PROTEIN 1"/>
    <property type="match status" value="1"/>
</dbReference>
<sequence length="207" mass="23098">MVVSGDVLSVESCKAAQHECQIEHSCGLQYHSVLIRCRPNSETLHGTCSDDCQLALRNLEQGTKEGKIFIHCDCTVSDSHDATYCENHHSLFSCLPINTQANSLEGLEPKPATCNDARRYCENDWICREALHYYEVVCEKGFHDSSPDDCPTERCLDSLRILKRQQYALSLDGCLCDSLAKARLGPVPVAWGNYPRELCNCPKVNGT</sequence>
<keyword evidence="5" id="KW-0325">Glycoprotein</keyword>
<gene>
    <name evidence="7" type="ORF">BV898_15394</name>
</gene>
<evidence type="ECO:0000313" key="7">
    <source>
        <dbReference type="EMBL" id="OWA50891.1"/>
    </source>
</evidence>
<evidence type="ECO:0000313" key="8">
    <source>
        <dbReference type="Proteomes" id="UP000192578"/>
    </source>
</evidence>
<dbReference type="InterPro" id="IPR039596">
    <property type="entry name" value="GAS1"/>
</dbReference>
<reference evidence="8" key="1">
    <citation type="submission" date="2017-01" db="EMBL/GenBank/DDBJ databases">
        <title>Comparative genomics of anhydrobiosis in the tardigrade Hypsibius dujardini.</title>
        <authorList>
            <person name="Yoshida Y."/>
            <person name="Koutsovoulos G."/>
            <person name="Laetsch D."/>
            <person name="Stevens L."/>
            <person name="Kumar S."/>
            <person name="Horikawa D."/>
            <person name="Ishino K."/>
            <person name="Komine S."/>
            <person name="Tomita M."/>
            <person name="Blaxter M."/>
            <person name="Arakawa K."/>
        </authorList>
    </citation>
    <scope>NUCLEOTIDE SEQUENCE [LARGE SCALE GENOMIC DNA]</scope>
    <source>
        <strain evidence="8">Z151</strain>
    </source>
</reference>
<evidence type="ECO:0000259" key="6">
    <source>
        <dbReference type="Pfam" id="PF02351"/>
    </source>
</evidence>
<dbReference type="Pfam" id="PF02351">
    <property type="entry name" value="GDNF"/>
    <property type="match status" value="1"/>
</dbReference>
<keyword evidence="8" id="KW-1185">Reference proteome</keyword>
<dbReference type="PANTHER" id="PTHR16840">
    <property type="entry name" value="GROWTH ARREST-SPECIFIC PROTEIN 1"/>
    <property type="match status" value="1"/>
</dbReference>
<proteinExistence type="predicted"/>
<name>A0A9X6NHR1_HYPEX</name>
<dbReference type="GO" id="GO:0005886">
    <property type="term" value="C:plasma membrane"/>
    <property type="evidence" value="ECO:0007669"/>
    <property type="project" value="UniProtKB-SubCell"/>
</dbReference>
<dbReference type="OrthoDB" id="5950623at2759"/>
<dbReference type="AlphaFoldDB" id="A0A9X6NHR1"/>
<evidence type="ECO:0000256" key="5">
    <source>
        <dbReference type="ARBA" id="ARBA00023180"/>
    </source>
</evidence>
<accession>A0A9X6NHR1</accession>
<keyword evidence="3" id="KW-0732">Signal</keyword>